<feature type="non-terminal residue" evidence="1">
    <location>
        <position position="1"/>
    </location>
</feature>
<gene>
    <name evidence="1" type="ORF">AVDCRST_MAG64-3622</name>
</gene>
<proteinExistence type="predicted"/>
<dbReference type="AlphaFoldDB" id="A0A6J4Q3H9"/>
<name>A0A6J4Q3H9_9BACT</name>
<evidence type="ECO:0000313" key="1">
    <source>
        <dbReference type="EMBL" id="CAA9433115.1"/>
    </source>
</evidence>
<protein>
    <submittedName>
        <fullName evidence="1">Uncharacterized protein</fullName>
    </submittedName>
</protein>
<sequence>VRHLDVADHEVVLVAGLELRDRLLAGGGHRHHRVELAEHVADRRADVRRVVGDEDARAGDHRVLVDLLQLLGPEDRVRPAGGLAERGADRLDVVEDLLQLLPQIVVADVLVDERVGVGRDVVQRAGGLGADLVGDLVARVDALDEHQVEHVQRDRDV</sequence>
<organism evidence="1">
    <name type="scientific">uncultured Phycisphaerae bacterium</name>
    <dbReference type="NCBI Taxonomy" id="904963"/>
    <lineage>
        <taxon>Bacteria</taxon>
        <taxon>Pseudomonadati</taxon>
        <taxon>Planctomycetota</taxon>
        <taxon>Phycisphaerae</taxon>
        <taxon>environmental samples</taxon>
    </lineage>
</organism>
<feature type="non-terminal residue" evidence="1">
    <location>
        <position position="157"/>
    </location>
</feature>
<accession>A0A6J4Q3H9</accession>
<reference evidence="1" key="1">
    <citation type="submission" date="2020-02" db="EMBL/GenBank/DDBJ databases">
        <authorList>
            <person name="Meier V. D."/>
        </authorList>
    </citation>
    <scope>NUCLEOTIDE SEQUENCE</scope>
    <source>
        <strain evidence="1">AVDCRST_MAG64</strain>
    </source>
</reference>
<dbReference type="EMBL" id="CADCUQ010000834">
    <property type="protein sequence ID" value="CAA9433115.1"/>
    <property type="molecule type" value="Genomic_DNA"/>
</dbReference>